<evidence type="ECO:0000256" key="1">
    <source>
        <dbReference type="SAM" id="MobiDB-lite"/>
    </source>
</evidence>
<organism evidence="2 3">
    <name type="scientific">Oryza sativa subsp. japonica</name>
    <name type="common">Rice</name>
    <dbReference type="NCBI Taxonomy" id="39947"/>
    <lineage>
        <taxon>Eukaryota</taxon>
        <taxon>Viridiplantae</taxon>
        <taxon>Streptophyta</taxon>
        <taxon>Embryophyta</taxon>
        <taxon>Tracheophyta</taxon>
        <taxon>Spermatophyta</taxon>
        <taxon>Magnoliopsida</taxon>
        <taxon>Liliopsida</taxon>
        <taxon>Poales</taxon>
        <taxon>Poaceae</taxon>
        <taxon>BOP clade</taxon>
        <taxon>Oryzoideae</taxon>
        <taxon>Oryzeae</taxon>
        <taxon>Oryzinae</taxon>
        <taxon>Oryza</taxon>
        <taxon>Oryza sativa</taxon>
    </lineage>
</organism>
<sequence length="289" mass="32753">MELGQPGCPVVQLPDSPRRKRGPPTARWGIMVILRGMATCVELCLVSTVVHLWPETENLPSGSCLVKVGFIAAVKDCLVVVEHNVEVSHRQSSLSLNVSRKRWKVGFGRGSGSRRRRRRMELRSEPATAAPAAGKKQRLRQRGCGDSLRGEETPAPAMGKNQRRRRRGCGDNPRGEEALAPATGKNQRLWRRQSTRGRSPERMQRRGGRTCGEEEQASEEEENWRSEVFARGVMSSRVEEEERSIRRIRRGWMDRVVVKSLAQMDVKGNNFYPKEDYHHKFAGTRKSLC</sequence>
<proteinExistence type="predicted"/>
<reference evidence="3" key="2">
    <citation type="journal article" date="2008" name="Nucleic Acids Res.">
        <title>The rice annotation project database (RAP-DB): 2008 update.</title>
        <authorList>
            <consortium name="The rice annotation project (RAP)"/>
        </authorList>
    </citation>
    <scope>GENOME REANNOTATION</scope>
    <source>
        <strain evidence="3">cv. Nipponbare</strain>
    </source>
</reference>
<accession>Q6K398</accession>
<evidence type="ECO:0000313" key="2">
    <source>
        <dbReference type="EMBL" id="BAD20003.1"/>
    </source>
</evidence>
<reference evidence="3" key="1">
    <citation type="journal article" date="2005" name="Nature">
        <title>The map-based sequence of the rice genome.</title>
        <authorList>
            <consortium name="International rice genome sequencing project (IRGSP)"/>
            <person name="Matsumoto T."/>
            <person name="Wu J."/>
            <person name="Kanamori H."/>
            <person name="Katayose Y."/>
            <person name="Fujisawa M."/>
            <person name="Namiki N."/>
            <person name="Mizuno H."/>
            <person name="Yamamoto K."/>
            <person name="Antonio B.A."/>
            <person name="Baba T."/>
            <person name="Sakata K."/>
            <person name="Nagamura Y."/>
            <person name="Aoki H."/>
            <person name="Arikawa K."/>
            <person name="Arita K."/>
            <person name="Bito T."/>
            <person name="Chiden Y."/>
            <person name="Fujitsuka N."/>
            <person name="Fukunaka R."/>
            <person name="Hamada M."/>
            <person name="Harada C."/>
            <person name="Hayashi A."/>
            <person name="Hijishita S."/>
            <person name="Honda M."/>
            <person name="Hosokawa S."/>
            <person name="Ichikawa Y."/>
            <person name="Idonuma A."/>
            <person name="Iijima M."/>
            <person name="Ikeda M."/>
            <person name="Ikeno M."/>
            <person name="Ito K."/>
            <person name="Ito S."/>
            <person name="Ito T."/>
            <person name="Ito Y."/>
            <person name="Ito Y."/>
            <person name="Iwabuchi A."/>
            <person name="Kamiya K."/>
            <person name="Karasawa W."/>
            <person name="Kurita K."/>
            <person name="Katagiri S."/>
            <person name="Kikuta A."/>
            <person name="Kobayashi H."/>
            <person name="Kobayashi N."/>
            <person name="Machita K."/>
            <person name="Maehara T."/>
            <person name="Masukawa M."/>
            <person name="Mizubayashi T."/>
            <person name="Mukai Y."/>
            <person name="Nagasaki H."/>
            <person name="Nagata Y."/>
            <person name="Naito S."/>
            <person name="Nakashima M."/>
            <person name="Nakama Y."/>
            <person name="Nakamichi Y."/>
            <person name="Nakamura M."/>
            <person name="Meguro A."/>
            <person name="Negishi M."/>
            <person name="Ohta I."/>
            <person name="Ohta T."/>
            <person name="Okamoto M."/>
            <person name="Ono N."/>
            <person name="Saji S."/>
            <person name="Sakaguchi M."/>
            <person name="Sakai K."/>
            <person name="Shibata M."/>
            <person name="Shimokawa T."/>
            <person name="Song J."/>
            <person name="Takazaki Y."/>
            <person name="Terasawa K."/>
            <person name="Tsugane M."/>
            <person name="Tsuji K."/>
            <person name="Ueda S."/>
            <person name="Waki K."/>
            <person name="Yamagata H."/>
            <person name="Yamamoto M."/>
            <person name="Yamamoto S."/>
            <person name="Yamane H."/>
            <person name="Yoshiki S."/>
            <person name="Yoshihara R."/>
            <person name="Yukawa K."/>
            <person name="Zhong H."/>
            <person name="Yano M."/>
            <person name="Yuan Q."/>
            <person name="Ouyang S."/>
            <person name="Liu J."/>
            <person name="Jones K.M."/>
            <person name="Gansberger K."/>
            <person name="Moffat K."/>
            <person name="Hill J."/>
            <person name="Bera J."/>
            <person name="Fadrosh D."/>
            <person name="Jin S."/>
            <person name="Johri S."/>
            <person name="Kim M."/>
            <person name="Overton L."/>
            <person name="Reardon M."/>
            <person name="Tsitrin T."/>
            <person name="Vuong H."/>
            <person name="Weaver B."/>
            <person name="Ciecko A."/>
            <person name="Tallon L."/>
            <person name="Jackson J."/>
            <person name="Pai G."/>
            <person name="Aken S.V."/>
            <person name="Utterback T."/>
            <person name="Reidmuller S."/>
            <person name="Feldblyum T."/>
            <person name="Hsiao J."/>
            <person name="Zismann V."/>
            <person name="Iobst S."/>
            <person name="de Vazeille A.R."/>
            <person name="Buell C.R."/>
            <person name="Ying K."/>
            <person name="Li Y."/>
            <person name="Lu T."/>
            <person name="Huang Y."/>
            <person name="Zhao Q."/>
            <person name="Feng Q."/>
            <person name="Zhang L."/>
            <person name="Zhu J."/>
            <person name="Weng Q."/>
            <person name="Mu J."/>
            <person name="Lu Y."/>
            <person name="Fan D."/>
            <person name="Liu Y."/>
            <person name="Guan J."/>
            <person name="Zhang Y."/>
            <person name="Yu S."/>
            <person name="Liu X."/>
            <person name="Zhang Y."/>
            <person name="Hong G."/>
            <person name="Han B."/>
            <person name="Choisne N."/>
            <person name="Demange N."/>
            <person name="Orjeda G."/>
            <person name="Samain S."/>
            <person name="Cattolico L."/>
            <person name="Pelletier E."/>
            <person name="Couloux A."/>
            <person name="Segurens B."/>
            <person name="Wincker P."/>
            <person name="D'Hont A."/>
            <person name="Scarpelli C."/>
            <person name="Weissenbach J."/>
            <person name="Salanoubat M."/>
            <person name="Quetier F."/>
            <person name="Yu Y."/>
            <person name="Kim H.R."/>
            <person name="Rambo T."/>
            <person name="Currie J."/>
            <person name="Collura K."/>
            <person name="Luo M."/>
            <person name="Yang T."/>
            <person name="Ammiraju J.S.S."/>
            <person name="Engler F."/>
            <person name="Soderlund C."/>
            <person name="Wing R.A."/>
            <person name="Palmer L.E."/>
            <person name="de la Bastide M."/>
            <person name="Spiegel L."/>
            <person name="Nascimento L."/>
            <person name="Zutavern T."/>
            <person name="O'Shaughnessy A."/>
            <person name="Dike S."/>
            <person name="Dedhia N."/>
            <person name="Preston R."/>
            <person name="Balija V."/>
            <person name="McCombie W.R."/>
            <person name="Chow T."/>
            <person name="Chen H."/>
            <person name="Chung M."/>
            <person name="Chen C."/>
            <person name="Shaw J."/>
            <person name="Wu H."/>
            <person name="Hsiao K."/>
            <person name="Chao Y."/>
            <person name="Chu M."/>
            <person name="Cheng C."/>
            <person name="Hour A."/>
            <person name="Lee P."/>
            <person name="Lin S."/>
            <person name="Lin Y."/>
            <person name="Liou J."/>
            <person name="Liu S."/>
            <person name="Hsing Y."/>
            <person name="Raghuvanshi S."/>
            <person name="Mohanty A."/>
            <person name="Bharti A.K."/>
            <person name="Gaur A."/>
            <person name="Gupta V."/>
            <person name="Kumar D."/>
            <person name="Ravi V."/>
            <person name="Vij S."/>
            <person name="Kapur A."/>
            <person name="Khurana P."/>
            <person name="Khurana P."/>
            <person name="Khurana J.P."/>
            <person name="Tyagi A.K."/>
            <person name="Gaikwad K."/>
            <person name="Singh A."/>
            <person name="Dalal V."/>
            <person name="Srivastava S."/>
            <person name="Dixit A."/>
            <person name="Pal A.K."/>
            <person name="Ghazi I.A."/>
            <person name="Yadav M."/>
            <person name="Pandit A."/>
            <person name="Bhargava A."/>
            <person name="Sureshbabu K."/>
            <person name="Batra K."/>
            <person name="Sharma T.R."/>
            <person name="Mohapatra T."/>
            <person name="Singh N.K."/>
            <person name="Messing J."/>
            <person name="Nelson A.B."/>
            <person name="Fuks G."/>
            <person name="Kavchok S."/>
            <person name="Keizer G."/>
            <person name="Linton E."/>
            <person name="Llaca V."/>
            <person name="Song R."/>
            <person name="Tanyolac B."/>
            <person name="Young S."/>
            <person name="Ho-Il K."/>
            <person name="Hahn J.H."/>
            <person name="Sangsakoo G."/>
            <person name="Vanavichit A."/>
            <person name="de Mattos Luiz.A.T."/>
            <person name="Zimmer P.D."/>
            <person name="Malone G."/>
            <person name="Dellagostin O."/>
            <person name="de Oliveira A.C."/>
            <person name="Bevan M."/>
            <person name="Bancroft I."/>
            <person name="Minx P."/>
            <person name="Cordum H."/>
            <person name="Wilson R."/>
            <person name="Cheng Z."/>
            <person name="Jin W."/>
            <person name="Jiang J."/>
            <person name="Leong S.A."/>
            <person name="Iwama H."/>
            <person name="Gojobori T."/>
            <person name="Itoh T."/>
            <person name="Niimura Y."/>
            <person name="Fujii Y."/>
            <person name="Habara T."/>
            <person name="Sakai H."/>
            <person name="Sato Y."/>
            <person name="Wilson G."/>
            <person name="Kumar K."/>
            <person name="McCouch S."/>
            <person name="Juretic N."/>
            <person name="Hoen D."/>
            <person name="Wright S."/>
            <person name="Bruskiewich R."/>
            <person name="Bureau T."/>
            <person name="Miyao A."/>
            <person name="Hirochika H."/>
            <person name="Nishikawa T."/>
            <person name="Kadowaki K."/>
            <person name="Sugiura M."/>
            <person name="Burr B."/>
            <person name="Sasaki T."/>
        </authorList>
    </citation>
    <scope>NUCLEOTIDE SEQUENCE [LARGE SCALE GENOMIC DNA]</scope>
    <source>
        <strain evidence="3">cv. Nipponbare</strain>
    </source>
</reference>
<feature type="region of interest" description="Disordered" evidence="1">
    <location>
        <begin position="105"/>
        <end position="220"/>
    </location>
</feature>
<dbReference type="Proteomes" id="UP000000763">
    <property type="component" value="Chromosome 2"/>
</dbReference>
<dbReference type="AlphaFoldDB" id="Q6K398"/>
<gene>
    <name evidence="2" type="primary">OSJNBa0063K04.33</name>
</gene>
<protein>
    <submittedName>
        <fullName evidence="2">Uncharacterized protein</fullName>
    </submittedName>
</protein>
<name>Q6K398_ORYSJ</name>
<evidence type="ECO:0000313" key="3">
    <source>
        <dbReference type="Proteomes" id="UP000000763"/>
    </source>
</evidence>
<dbReference type="EMBL" id="AP005696">
    <property type="protein sequence ID" value="BAD20003.1"/>
    <property type="molecule type" value="Genomic_DNA"/>
</dbReference>
<feature type="region of interest" description="Disordered" evidence="1">
    <location>
        <begin position="1"/>
        <end position="23"/>
    </location>
</feature>